<feature type="region of interest" description="Disordered" evidence="5">
    <location>
        <begin position="215"/>
        <end position="274"/>
    </location>
</feature>
<dbReference type="Gene3D" id="1.10.10.10">
    <property type="entry name" value="Winged helix-like DNA-binding domain superfamily/Winged helix DNA-binding domain"/>
    <property type="match status" value="2"/>
</dbReference>
<dbReference type="GO" id="GO:0051301">
    <property type="term" value="P:cell division"/>
    <property type="evidence" value="ECO:0007669"/>
    <property type="project" value="UniProtKB-KW"/>
</dbReference>
<evidence type="ECO:0000256" key="2">
    <source>
        <dbReference type="ARBA" id="ARBA00022618"/>
    </source>
</evidence>
<evidence type="ECO:0000256" key="4">
    <source>
        <dbReference type="ARBA" id="ARBA00023306"/>
    </source>
</evidence>
<gene>
    <name evidence="6" type="primary">scpB</name>
    <name evidence="6" type="ORF">DCG58_02010</name>
</gene>
<dbReference type="SUPFAM" id="SSF46785">
    <property type="entry name" value="Winged helix' DNA-binding domain"/>
    <property type="match status" value="2"/>
</dbReference>
<evidence type="ECO:0000256" key="3">
    <source>
        <dbReference type="ARBA" id="ARBA00022829"/>
    </source>
</evidence>
<evidence type="ECO:0000256" key="5">
    <source>
        <dbReference type="SAM" id="MobiDB-lite"/>
    </source>
</evidence>
<proteinExistence type="predicted"/>
<evidence type="ECO:0000313" key="7">
    <source>
        <dbReference type="Proteomes" id="UP000259610"/>
    </source>
</evidence>
<evidence type="ECO:0000256" key="1">
    <source>
        <dbReference type="ARBA" id="ARBA00022490"/>
    </source>
</evidence>
<dbReference type="GO" id="GO:0051304">
    <property type="term" value="P:chromosome separation"/>
    <property type="evidence" value="ECO:0007669"/>
    <property type="project" value="InterPro"/>
</dbReference>
<keyword evidence="1" id="KW-0963">Cytoplasm</keyword>
<comment type="caution">
    <text evidence="6">The sequence shown here is derived from an EMBL/GenBank/DDBJ whole genome shotgun (WGS) entry which is preliminary data.</text>
</comment>
<dbReference type="PANTHER" id="PTHR34298">
    <property type="entry name" value="SEGREGATION AND CONDENSATION PROTEIN B"/>
    <property type="match status" value="1"/>
</dbReference>
<keyword evidence="3" id="KW-0159">Chromosome partition</keyword>
<accession>A0A3B9GTZ5</accession>
<dbReference type="InterPro" id="IPR036388">
    <property type="entry name" value="WH-like_DNA-bd_sf"/>
</dbReference>
<dbReference type="NCBIfam" id="TIGR00281">
    <property type="entry name" value="SMC-Scp complex subunit ScpB"/>
    <property type="match status" value="1"/>
</dbReference>
<dbReference type="AlphaFoldDB" id="A0A3B9GTZ5"/>
<keyword evidence="2" id="KW-0132">Cell division</keyword>
<keyword evidence="4" id="KW-0131">Cell cycle</keyword>
<protein>
    <submittedName>
        <fullName evidence="6">SMC-Scp complex subunit ScpB</fullName>
    </submittedName>
</protein>
<evidence type="ECO:0000313" key="6">
    <source>
        <dbReference type="EMBL" id="HAE25909.1"/>
    </source>
</evidence>
<dbReference type="InterPro" id="IPR005234">
    <property type="entry name" value="ScpB_csome_segregation"/>
</dbReference>
<dbReference type="Pfam" id="PF04079">
    <property type="entry name" value="SMC_ScpB"/>
    <property type="match status" value="1"/>
</dbReference>
<sequence>MSDALAEGVRRAEAVLFAAGEPMSATQIAEILPHGVEAADVLMTLRALYVNRGVNLVEVAGKWRFQTAQDLCYLFVEERQVQKKLSQAALETLAIIAYGQPVTRAEIEAVRGVAVSKAVLDTLMETGWTKIKGRRKTPGQPLTYGTTDAFLEHFGLESLSTLPGKADLEAEGLLSDVIPDGFQMPDEEALSEEELLVDAGGDTEEIESFVTDFMDDAPDEDDMDADAEVEAEPPPEDNVEEAEAGEEEDDGISVFAYTRAPVRSADDEEEFDRDDIKAAVMRLRKEERTPEQPMSEWTEDE</sequence>
<dbReference type="EMBL" id="DMAN01000043">
    <property type="protein sequence ID" value="HAE25909.1"/>
    <property type="molecule type" value="Genomic_DNA"/>
</dbReference>
<feature type="compositionally biased region" description="Acidic residues" evidence="5">
    <location>
        <begin position="215"/>
        <end position="251"/>
    </location>
</feature>
<name>A0A3B9GTZ5_9PROT</name>
<dbReference type="InterPro" id="IPR036390">
    <property type="entry name" value="WH_DNA-bd_sf"/>
</dbReference>
<organism evidence="6 7">
    <name type="scientific">Hyphomonas adhaerens</name>
    <dbReference type="NCBI Taxonomy" id="81029"/>
    <lineage>
        <taxon>Bacteria</taxon>
        <taxon>Pseudomonadati</taxon>
        <taxon>Pseudomonadota</taxon>
        <taxon>Alphaproteobacteria</taxon>
        <taxon>Hyphomonadales</taxon>
        <taxon>Hyphomonadaceae</taxon>
        <taxon>Hyphomonas</taxon>
    </lineage>
</organism>
<dbReference type="PANTHER" id="PTHR34298:SF2">
    <property type="entry name" value="SEGREGATION AND CONDENSATION PROTEIN B"/>
    <property type="match status" value="1"/>
</dbReference>
<dbReference type="Proteomes" id="UP000259610">
    <property type="component" value="Unassembled WGS sequence"/>
</dbReference>
<reference evidence="6 7" key="1">
    <citation type="journal article" date="2018" name="Nat. Biotechnol.">
        <title>A standardized bacterial taxonomy based on genome phylogeny substantially revises the tree of life.</title>
        <authorList>
            <person name="Parks D.H."/>
            <person name="Chuvochina M."/>
            <person name="Waite D.W."/>
            <person name="Rinke C."/>
            <person name="Skarshewski A."/>
            <person name="Chaumeil P.A."/>
            <person name="Hugenholtz P."/>
        </authorList>
    </citation>
    <scope>NUCLEOTIDE SEQUENCE [LARGE SCALE GENOMIC DNA]</scope>
    <source>
        <strain evidence="6">UBA8733</strain>
    </source>
</reference>